<evidence type="ECO:0000256" key="1">
    <source>
        <dbReference type="ARBA" id="ARBA00012687"/>
    </source>
</evidence>
<keyword evidence="2" id="KW-0444">Lipid biosynthesis</keyword>
<dbReference type="NCBIfam" id="TIGR00215">
    <property type="entry name" value="lpxB"/>
    <property type="match status" value="1"/>
</dbReference>
<comment type="caution">
    <text evidence="9">The sequence shown here is derived from an EMBL/GenBank/DDBJ whole genome shotgun (WGS) entry which is preliminary data.</text>
</comment>
<keyword evidence="10" id="KW-1185">Reference proteome</keyword>
<dbReference type="GO" id="GO:0005543">
    <property type="term" value="F:phospholipid binding"/>
    <property type="evidence" value="ECO:0007669"/>
    <property type="project" value="TreeGrafter"/>
</dbReference>
<dbReference type="PANTHER" id="PTHR30372">
    <property type="entry name" value="LIPID-A-DISACCHARIDE SYNTHASE"/>
    <property type="match status" value="1"/>
</dbReference>
<dbReference type="STRING" id="337451.A0A3S3MNS0"/>
<name>A0A3S3MNS0_9MAGN</name>
<dbReference type="EC" id="2.4.1.182" evidence="1"/>
<sequence>MAKISSKCLFKRILLIGERSFFSSSSSSSSSTNNSKRSVAEMGSRDGELRVFMVAGEVSGDAIASRLMSSLRKISPFPLRFAGVGGALMSQEGLQSLYPLEDIAVMGIWELLPHLNKIRRKLKETTEAALLFRPHVVVTVDSKGFSFRFLKHLRASCGQQGAESPVHIHYVAPSFWAWKEGEKRLEGLSSFVDHVLCILPFEEDVCRSNGLAATFVGHPLLDDALSLNLKMDPLAKWKVQGNDEGFRIKYGIPSGAMVITLLPGSRLQEVTRMLPVFLNSVEQLKDSYPDLTTVIPVAPNQHVERYIDRAIDKWTVPTILIPGGSQNLKYDAFSASRAALSTSGTAILELQLTRLPCVAAYRAHFITEWFIKWRTKLQYMTLPNILMESHVIPEALFQACTPKNLASLVSQLIQDDHLRRNQTSTAEKVFELLSPPRRNICNVSQEVGSLYNNNSPSMIAASTILYSVRRQHQ</sequence>
<dbReference type="AlphaFoldDB" id="A0A3S3MNS0"/>
<dbReference type="SUPFAM" id="SSF53756">
    <property type="entry name" value="UDP-Glycosyltransferase/glycogen phosphorylase"/>
    <property type="match status" value="1"/>
</dbReference>
<dbReference type="Pfam" id="PF02684">
    <property type="entry name" value="LpxB"/>
    <property type="match status" value="1"/>
</dbReference>
<evidence type="ECO:0000256" key="3">
    <source>
        <dbReference type="ARBA" id="ARBA00022556"/>
    </source>
</evidence>
<keyword evidence="5" id="KW-0808">Transferase</keyword>
<dbReference type="OrthoDB" id="2419at2759"/>
<evidence type="ECO:0000313" key="9">
    <source>
        <dbReference type="EMBL" id="RWR83343.1"/>
    </source>
</evidence>
<comment type="catalytic activity">
    <reaction evidence="7">
        <text>a lipid X + a UDP-2-N,3-O-bis[(3R)-3-hydroxyacyl]-alpha-D-glucosamine = a lipid A disaccharide + UDP + H(+)</text>
        <dbReference type="Rhea" id="RHEA:67828"/>
        <dbReference type="ChEBI" id="CHEBI:15378"/>
        <dbReference type="ChEBI" id="CHEBI:58223"/>
        <dbReference type="ChEBI" id="CHEBI:137748"/>
        <dbReference type="ChEBI" id="CHEBI:176338"/>
        <dbReference type="ChEBI" id="CHEBI:176343"/>
        <dbReference type="EC" id="2.4.1.182"/>
    </reaction>
</comment>
<evidence type="ECO:0000256" key="5">
    <source>
        <dbReference type="ARBA" id="ARBA00022679"/>
    </source>
</evidence>
<keyword evidence="6" id="KW-0443">Lipid metabolism</keyword>
<dbReference type="EMBL" id="QPKB01000004">
    <property type="protein sequence ID" value="RWR83343.1"/>
    <property type="molecule type" value="Genomic_DNA"/>
</dbReference>
<evidence type="ECO:0000256" key="4">
    <source>
        <dbReference type="ARBA" id="ARBA00022676"/>
    </source>
</evidence>
<dbReference type="GO" id="GO:0016020">
    <property type="term" value="C:membrane"/>
    <property type="evidence" value="ECO:0007669"/>
    <property type="project" value="GOC"/>
</dbReference>
<evidence type="ECO:0000256" key="8">
    <source>
        <dbReference type="SAM" id="MobiDB-lite"/>
    </source>
</evidence>
<organism evidence="9 10">
    <name type="scientific">Cinnamomum micranthum f. kanehirae</name>
    <dbReference type="NCBI Taxonomy" id="337451"/>
    <lineage>
        <taxon>Eukaryota</taxon>
        <taxon>Viridiplantae</taxon>
        <taxon>Streptophyta</taxon>
        <taxon>Embryophyta</taxon>
        <taxon>Tracheophyta</taxon>
        <taxon>Spermatophyta</taxon>
        <taxon>Magnoliopsida</taxon>
        <taxon>Magnoliidae</taxon>
        <taxon>Laurales</taxon>
        <taxon>Lauraceae</taxon>
        <taxon>Cinnamomum</taxon>
    </lineage>
</organism>
<evidence type="ECO:0000313" key="10">
    <source>
        <dbReference type="Proteomes" id="UP000283530"/>
    </source>
</evidence>
<keyword evidence="3" id="KW-0441">Lipid A biosynthesis</keyword>
<dbReference type="GO" id="GO:0009245">
    <property type="term" value="P:lipid A biosynthetic process"/>
    <property type="evidence" value="ECO:0007669"/>
    <property type="project" value="UniProtKB-KW"/>
</dbReference>
<feature type="compositionally biased region" description="Low complexity" evidence="8">
    <location>
        <begin position="22"/>
        <end position="31"/>
    </location>
</feature>
<reference evidence="9 10" key="1">
    <citation type="journal article" date="2019" name="Nat. Plants">
        <title>Stout camphor tree genome fills gaps in understanding of flowering plant genome evolution.</title>
        <authorList>
            <person name="Chaw S.M."/>
            <person name="Liu Y.C."/>
            <person name="Wu Y.W."/>
            <person name="Wang H.Y."/>
            <person name="Lin C.I."/>
            <person name="Wu C.S."/>
            <person name="Ke H.M."/>
            <person name="Chang L.Y."/>
            <person name="Hsu C.Y."/>
            <person name="Yang H.T."/>
            <person name="Sudianto E."/>
            <person name="Hsu M.H."/>
            <person name="Wu K.P."/>
            <person name="Wang L.N."/>
            <person name="Leebens-Mack J.H."/>
            <person name="Tsai I.J."/>
        </authorList>
    </citation>
    <scope>NUCLEOTIDE SEQUENCE [LARGE SCALE GENOMIC DNA]</scope>
    <source>
        <strain evidence="10">cv. Chaw 1501</strain>
        <tissue evidence="9">Young leaves</tissue>
    </source>
</reference>
<protein>
    <recommendedName>
        <fullName evidence="1">lipid-A-disaccharide synthase</fullName>
        <ecNumber evidence="1">2.4.1.182</ecNumber>
    </recommendedName>
</protein>
<gene>
    <name evidence="9" type="ORF">CKAN_01209600</name>
</gene>
<proteinExistence type="predicted"/>
<feature type="region of interest" description="Disordered" evidence="8">
    <location>
        <begin position="22"/>
        <end position="42"/>
    </location>
</feature>
<accession>A0A3S3MNS0</accession>
<keyword evidence="4" id="KW-0328">Glycosyltransferase</keyword>
<dbReference type="GO" id="GO:0008915">
    <property type="term" value="F:lipid-A-disaccharide synthase activity"/>
    <property type="evidence" value="ECO:0007669"/>
    <property type="project" value="UniProtKB-EC"/>
</dbReference>
<evidence type="ECO:0000256" key="6">
    <source>
        <dbReference type="ARBA" id="ARBA00023098"/>
    </source>
</evidence>
<evidence type="ECO:0000256" key="7">
    <source>
        <dbReference type="ARBA" id="ARBA00048975"/>
    </source>
</evidence>
<dbReference type="InterPro" id="IPR003835">
    <property type="entry name" value="Glyco_trans_19"/>
</dbReference>
<dbReference type="Proteomes" id="UP000283530">
    <property type="component" value="Unassembled WGS sequence"/>
</dbReference>
<evidence type="ECO:0000256" key="2">
    <source>
        <dbReference type="ARBA" id="ARBA00022516"/>
    </source>
</evidence>
<dbReference type="PANTHER" id="PTHR30372:SF4">
    <property type="entry name" value="LIPID-A-DISACCHARIDE SYNTHASE, MITOCHONDRIAL-RELATED"/>
    <property type="match status" value="1"/>
</dbReference>